<dbReference type="InterPro" id="IPR013320">
    <property type="entry name" value="ConA-like_dom_sf"/>
</dbReference>
<evidence type="ECO:0000256" key="1">
    <source>
        <dbReference type="ARBA" id="ARBA00009865"/>
    </source>
</evidence>
<feature type="site" description="Important for catalytic activity, responsible for pKa modulation of the active site Glu and correct orientation of both the proton donor and substrate" evidence="5">
    <location>
        <position position="156"/>
    </location>
</feature>
<comment type="similarity">
    <text evidence="1 6">Belongs to the glycosyl hydrolase 43 family.</text>
</comment>
<dbReference type="STRING" id="714943.Mucpa_1483"/>
<dbReference type="RefSeq" id="WP_008505472.1">
    <property type="nucleotide sequence ID" value="NZ_CM001403.1"/>
</dbReference>
<dbReference type="Proteomes" id="UP000002774">
    <property type="component" value="Chromosome"/>
</dbReference>
<dbReference type="eggNOG" id="COG3507">
    <property type="taxonomic scope" value="Bacteria"/>
</dbReference>
<feature type="active site" description="Proton acceptor" evidence="4">
    <location>
        <position position="44"/>
    </location>
</feature>
<dbReference type="PANTHER" id="PTHR42812:SF12">
    <property type="entry name" value="BETA-XYLOSIDASE-RELATED"/>
    <property type="match status" value="1"/>
</dbReference>
<evidence type="ECO:0000313" key="9">
    <source>
        <dbReference type="EMBL" id="EHQ25641.1"/>
    </source>
</evidence>
<dbReference type="InterPro" id="IPR006710">
    <property type="entry name" value="Glyco_hydro_43"/>
</dbReference>
<dbReference type="InterPro" id="IPR041542">
    <property type="entry name" value="GH43_C2"/>
</dbReference>
<feature type="domain" description="Beta-xylosidase C-terminal Concanavalin A-like" evidence="8">
    <location>
        <begin position="331"/>
        <end position="517"/>
    </location>
</feature>
<feature type="active site" description="Proton donor" evidence="4">
    <location>
        <position position="207"/>
    </location>
</feature>
<keyword evidence="2 6" id="KW-0378">Hydrolase</keyword>
<feature type="signal peptide" evidence="7">
    <location>
        <begin position="1"/>
        <end position="20"/>
    </location>
</feature>
<evidence type="ECO:0000256" key="5">
    <source>
        <dbReference type="PIRSR" id="PIRSR606710-2"/>
    </source>
</evidence>
<evidence type="ECO:0000259" key="8">
    <source>
        <dbReference type="Pfam" id="PF17851"/>
    </source>
</evidence>
<evidence type="ECO:0000313" key="10">
    <source>
        <dbReference type="Proteomes" id="UP000002774"/>
    </source>
</evidence>
<dbReference type="EMBL" id="CM001403">
    <property type="protein sequence ID" value="EHQ25641.1"/>
    <property type="molecule type" value="Genomic_DNA"/>
</dbReference>
<dbReference type="PANTHER" id="PTHR42812">
    <property type="entry name" value="BETA-XYLOSIDASE"/>
    <property type="match status" value="1"/>
</dbReference>
<evidence type="ECO:0000256" key="3">
    <source>
        <dbReference type="ARBA" id="ARBA00023295"/>
    </source>
</evidence>
<feature type="chain" id="PRO_5003557259" evidence="7">
    <location>
        <begin position="21"/>
        <end position="520"/>
    </location>
</feature>
<keyword evidence="7" id="KW-0732">Signal</keyword>
<dbReference type="CDD" id="cd09001">
    <property type="entry name" value="GH43_FsAxh1-like"/>
    <property type="match status" value="1"/>
</dbReference>
<protein>
    <submittedName>
        <fullName evidence="9">Glycoside hydrolase family 43</fullName>
    </submittedName>
</protein>
<evidence type="ECO:0000256" key="6">
    <source>
        <dbReference type="RuleBase" id="RU361187"/>
    </source>
</evidence>
<dbReference type="Gene3D" id="2.60.120.200">
    <property type="match status" value="1"/>
</dbReference>
<evidence type="ECO:0000256" key="2">
    <source>
        <dbReference type="ARBA" id="ARBA00022801"/>
    </source>
</evidence>
<evidence type="ECO:0000256" key="4">
    <source>
        <dbReference type="PIRSR" id="PIRSR606710-1"/>
    </source>
</evidence>
<dbReference type="AlphaFoldDB" id="H1XZF3"/>
<keyword evidence="10" id="KW-1185">Reference proteome</keyword>
<dbReference type="HOGENOM" id="CLU_016508_1_0_10"/>
<evidence type="ECO:0000256" key="7">
    <source>
        <dbReference type="SAM" id="SignalP"/>
    </source>
</evidence>
<keyword evidence="3 6" id="KW-0326">Glycosidase</keyword>
<name>H1XZF3_9SPHI</name>
<dbReference type="InterPro" id="IPR023296">
    <property type="entry name" value="Glyco_hydro_beta-prop_sf"/>
</dbReference>
<dbReference type="GO" id="GO:0004553">
    <property type="term" value="F:hydrolase activity, hydrolyzing O-glycosyl compounds"/>
    <property type="evidence" value="ECO:0007669"/>
    <property type="project" value="InterPro"/>
</dbReference>
<gene>
    <name evidence="9" type="ORF">Mucpa_1483</name>
</gene>
<proteinExistence type="inferred from homology"/>
<dbReference type="SUPFAM" id="SSF75005">
    <property type="entry name" value="Arabinanase/levansucrase/invertase"/>
    <property type="match status" value="1"/>
</dbReference>
<accession>H1XZF3</accession>
<dbReference type="SUPFAM" id="SSF49899">
    <property type="entry name" value="Concanavalin A-like lectins/glucanases"/>
    <property type="match status" value="1"/>
</dbReference>
<dbReference type="OrthoDB" id="9801455at2"/>
<dbReference type="Pfam" id="PF04616">
    <property type="entry name" value="Glyco_hydro_43"/>
    <property type="match status" value="1"/>
</dbReference>
<dbReference type="GO" id="GO:0005975">
    <property type="term" value="P:carbohydrate metabolic process"/>
    <property type="evidence" value="ECO:0007669"/>
    <property type="project" value="InterPro"/>
</dbReference>
<dbReference type="Gene3D" id="2.115.10.20">
    <property type="entry name" value="Glycosyl hydrolase domain, family 43"/>
    <property type="match status" value="1"/>
</dbReference>
<organism evidence="9 10">
    <name type="scientific">Mucilaginibacter paludis DSM 18603</name>
    <dbReference type="NCBI Taxonomy" id="714943"/>
    <lineage>
        <taxon>Bacteria</taxon>
        <taxon>Pseudomonadati</taxon>
        <taxon>Bacteroidota</taxon>
        <taxon>Sphingobacteriia</taxon>
        <taxon>Sphingobacteriales</taxon>
        <taxon>Sphingobacteriaceae</taxon>
        <taxon>Mucilaginibacter</taxon>
    </lineage>
</organism>
<dbReference type="Pfam" id="PF17851">
    <property type="entry name" value="GH43_C2"/>
    <property type="match status" value="1"/>
</dbReference>
<dbReference type="InterPro" id="IPR051795">
    <property type="entry name" value="Glycosyl_Hydrlase_43"/>
</dbReference>
<sequence length="520" mass="58640">MLKAFYAFLLFLTLTIQVLAQSAKWGDQHNGTYANPILPGDFHDPDIIRVGADYYCISGTINLSPGMVILTSKDLVNWKIAGHAVDNLTQISAQYNYDKMQGASRGIWAGAIRYHDNKFYVYFTDPDYGIFVTSATKISGPWKPLIPLLNAPGWDDPCPFWDDNGQAYLVATNFADGYKIHLFKMDAGGERLLPGMDQLIHQGKGSEANKLYKIKNYYYHFYSEVTPEGRMPFMERSANIAGPYLEHRQLIHKADHEPNQGGLVQTEKGDWYFLTHHGVSQWDGRELSLLPVTWDKDWPVWGTSGKDGIGSMVWTAKKPGTDLTAEPIQASDDFGGKTLAPQWEWYYQPNNDKWSLTERPGYLRLYSSKALEPRVVTKIPNIITQRTLRLQHSIASVKFDMAHMTDGQIAAFCLLGKSPVTIGVIQSGNTRRLYFNAAGKTTDGQEIEIANVWFRATWDANGLAHFLYSTDGVNYDNFGEPFTITNFDNNLGARLAIYTVDENAGTGFLDVDWFHYNVEN</sequence>
<reference evidence="9" key="1">
    <citation type="submission" date="2011-09" db="EMBL/GenBank/DDBJ databases">
        <title>The permanent draft genome of Mucilaginibacter paludis DSM 18603.</title>
        <authorList>
            <consortium name="US DOE Joint Genome Institute (JGI-PGF)"/>
            <person name="Lucas S."/>
            <person name="Han J."/>
            <person name="Lapidus A."/>
            <person name="Bruce D."/>
            <person name="Goodwin L."/>
            <person name="Pitluck S."/>
            <person name="Peters L."/>
            <person name="Kyrpides N."/>
            <person name="Mavromatis K."/>
            <person name="Ivanova N."/>
            <person name="Mikhailova N."/>
            <person name="Held B."/>
            <person name="Detter J.C."/>
            <person name="Tapia R."/>
            <person name="Han C."/>
            <person name="Land M."/>
            <person name="Hauser L."/>
            <person name="Markowitz V."/>
            <person name="Cheng J.-F."/>
            <person name="Hugenholtz P."/>
            <person name="Woyke T."/>
            <person name="Wu D."/>
            <person name="Tindall B."/>
            <person name="Brambilla E."/>
            <person name="Klenk H.-P."/>
            <person name="Eisen J.A."/>
        </authorList>
    </citation>
    <scope>NUCLEOTIDE SEQUENCE [LARGE SCALE GENOMIC DNA]</scope>
    <source>
        <strain evidence="9">DSM 18603</strain>
    </source>
</reference>